<dbReference type="GO" id="GO:0044205">
    <property type="term" value="P:'de novo' UMP biosynthetic process"/>
    <property type="evidence" value="ECO:0007669"/>
    <property type="project" value="UniProtKB-UniRule"/>
</dbReference>
<keyword evidence="10" id="KW-1185">Reference proteome</keyword>
<accession>A0A0B7GRG9</accession>
<comment type="caution">
    <text evidence="7">Lacks conserved residue(s) required for the propagation of feature annotation.</text>
</comment>
<reference evidence="10" key="1">
    <citation type="submission" date="2015-01" db="EMBL/GenBank/DDBJ databases">
        <authorList>
            <person name="Manzoor Shahid"/>
            <person name="Zubair Saima"/>
        </authorList>
    </citation>
    <scope>NUCLEOTIDE SEQUENCE [LARGE SCALE GENOMIC DNA]</scope>
    <source>
        <strain evidence="10">V1</strain>
    </source>
</reference>
<comment type="pathway">
    <text evidence="1 7">Pyrimidine metabolism; UMP biosynthesis via de novo pathway; UMP from orotate: step 1/2.</text>
</comment>
<evidence type="ECO:0000256" key="6">
    <source>
        <dbReference type="ARBA" id="ARBA00022975"/>
    </source>
</evidence>
<dbReference type="PANTHER" id="PTHR19278:SF9">
    <property type="entry name" value="URIDINE 5'-MONOPHOSPHATE SYNTHASE"/>
    <property type="match status" value="1"/>
</dbReference>
<keyword evidence="6 7" id="KW-0665">Pyrimidine biosynthesis</keyword>
<feature type="binding site" description="in other chain" evidence="7">
    <location>
        <begin position="117"/>
        <end position="125"/>
    </location>
    <ligand>
        <name>5-phospho-alpha-D-ribose 1-diphosphate</name>
        <dbReference type="ChEBI" id="CHEBI:58017"/>
        <note>ligand shared between dimeric partners</note>
    </ligand>
</feature>
<dbReference type="Pfam" id="PF00156">
    <property type="entry name" value="Pribosyltran"/>
    <property type="match status" value="1"/>
</dbReference>
<dbReference type="InterPro" id="IPR023031">
    <property type="entry name" value="OPRT"/>
</dbReference>
<dbReference type="EC" id="2.4.2.10" evidence="2 7"/>
<name>A0A0B7GRG9_TREPH</name>
<dbReference type="InterPro" id="IPR006273">
    <property type="entry name" value="Orotate_PRibTrfase_bac"/>
</dbReference>
<evidence type="ECO:0000256" key="5">
    <source>
        <dbReference type="ARBA" id="ARBA00022842"/>
    </source>
</evidence>
<dbReference type="Proteomes" id="UP000042527">
    <property type="component" value="Unassembled WGS sequence"/>
</dbReference>
<organism evidence="9 10">
    <name type="scientific">Treponema phagedenis</name>
    <dbReference type="NCBI Taxonomy" id="162"/>
    <lineage>
        <taxon>Bacteria</taxon>
        <taxon>Pseudomonadati</taxon>
        <taxon>Spirochaetota</taxon>
        <taxon>Spirochaetia</taxon>
        <taxon>Spirochaetales</taxon>
        <taxon>Treponemataceae</taxon>
        <taxon>Treponema</taxon>
    </lineage>
</organism>
<dbReference type="InterPro" id="IPR000836">
    <property type="entry name" value="PRTase_dom"/>
</dbReference>
<keyword evidence="5 7" id="KW-0460">Magnesium</keyword>
<comment type="subunit">
    <text evidence="7">Homodimer.</text>
</comment>
<dbReference type="CDD" id="cd06223">
    <property type="entry name" value="PRTases_typeI"/>
    <property type="match status" value="1"/>
</dbReference>
<evidence type="ECO:0000313" key="9">
    <source>
        <dbReference type="EMBL" id="CEM61018.1"/>
    </source>
</evidence>
<dbReference type="UniPathway" id="UPA00070">
    <property type="reaction ID" value="UER00119"/>
</dbReference>
<evidence type="ECO:0000256" key="2">
    <source>
        <dbReference type="ARBA" id="ARBA00011971"/>
    </source>
</evidence>
<sequence>MTDTYMEENLQILQDCEAVLQGHFLLSSGRHSDGYAQCAKLLMYPDKAAQVLSGVVRKLKELKIDKVIGPAMGGIIVAYEIGRQLGVPAMFTERENDVMTLRRGFTVEKGDRILITEDVITTGKSSLETIEALKDFGVEIVGLAAIVDRRNGADFPYPVYAALEFNVTSYTPEECPLCKKGLPLVKPGSRKKF</sequence>
<comment type="function">
    <text evidence="7">Catalyzes the transfer of a ribosyl phosphate group from 5-phosphoribose 1-diphosphate to orotate, leading to the formation of orotidine monophosphate (OMP).</text>
</comment>
<gene>
    <name evidence="7 9" type="primary">pyrE</name>
    <name evidence="9" type="ORF">TPHV1_130056</name>
</gene>
<dbReference type="GO" id="GO:0000287">
    <property type="term" value="F:magnesium ion binding"/>
    <property type="evidence" value="ECO:0007669"/>
    <property type="project" value="UniProtKB-UniRule"/>
</dbReference>
<comment type="catalytic activity">
    <reaction evidence="7">
        <text>orotidine 5'-phosphate + diphosphate = orotate + 5-phospho-alpha-D-ribose 1-diphosphate</text>
        <dbReference type="Rhea" id="RHEA:10380"/>
        <dbReference type="ChEBI" id="CHEBI:30839"/>
        <dbReference type="ChEBI" id="CHEBI:33019"/>
        <dbReference type="ChEBI" id="CHEBI:57538"/>
        <dbReference type="ChEBI" id="CHEBI:58017"/>
        <dbReference type="EC" id="2.4.2.10"/>
    </reaction>
</comment>
<dbReference type="InterPro" id="IPR029057">
    <property type="entry name" value="PRTase-like"/>
</dbReference>
<evidence type="ECO:0000259" key="8">
    <source>
        <dbReference type="Pfam" id="PF00156"/>
    </source>
</evidence>
<dbReference type="GeneID" id="57754035"/>
<evidence type="ECO:0000313" key="10">
    <source>
        <dbReference type="Proteomes" id="UP000042527"/>
    </source>
</evidence>
<dbReference type="SUPFAM" id="SSF53271">
    <property type="entry name" value="PRTase-like"/>
    <property type="match status" value="1"/>
</dbReference>
<comment type="similarity">
    <text evidence="7">Belongs to the purine/pyrimidine phosphoribosyltransferase family. PyrE subfamily.</text>
</comment>
<dbReference type="RefSeq" id="WP_002696868.1">
    <property type="nucleotide sequence ID" value="NZ_CDNC01000005.1"/>
</dbReference>
<dbReference type="EMBL" id="CDNC01000005">
    <property type="protein sequence ID" value="CEM61018.1"/>
    <property type="molecule type" value="Genomic_DNA"/>
</dbReference>
<keyword evidence="3 7" id="KW-0328">Glycosyltransferase</keyword>
<evidence type="ECO:0000256" key="1">
    <source>
        <dbReference type="ARBA" id="ARBA00004889"/>
    </source>
</evidence>
<dbReference type="GO" id="GO:0019856">
    <property type="term" value="P:pyrimidine nucleobase biosynthetic process"/>
    <property type="evidence" value="ECO:0007669"/>
    <property type="project" value="InterPro"/>
</dbReference>
<evidence type="ECO:0000256" key="3">
    <source>
        <dbReference type="ARBA" id="ARBA00022676"/>
    </source>
</evidence>
<evidence type="ECO:0000256" key="4">
    <source>
        <dbReference type="ARBA" id="ARBA00022679"/>
    </source>
</evidence>
<feature type="domain" description="Phosphoribosyltransferase" evidence="8">
    <location>
        <begin position="49"/>
        <end position="156"/>
    </location>
</feature>
<feature type="binding site" evidence="7">
    <location>
        <position position="149"/>
    </location>
    <ligand>
        <name>orotate</name>
        <dbReference type="ChEBI" id="CHEBI:30839"/>
    </ligand>
</feature>
<dbReference type="GO" id="GO:0004588">
    <property type="term" value="F:orotate phosphoribosyltransferase activity"/>
    <property type="evidence" value="ECO:0007669"/>
    <property type="project" value="UniProtKB-UniRule"/>
</dbReference>
<dbReference type="NCBIfam" id="TIGR01367">
    <property type="entry name" value="pyrE_Therm"/>
    <property type="match status" value="1"/>
</dbReference>
<evidence type="ECO:0000256" key="7">
    <source>
        <dbReference type="HAMAP-Rule" id="MF_01208"/>
    </source>
</evidence>
<keyword evidence="4 7" id="KW-0808">Transferase</keyword>
<dbReference type="PANTHER" id="PTHR19278">
    <property type="entry name" value="OROTATE PHOSPHORIBOSYLTRANSFERASE"/>
    <property type="match status" value="1"/>
</dbReference>
<dbReference type="Gene3D" id="3.40.50.2020">
    <property type="match status" value="1"/>
</dbReference>
<dbReference type="HAMAP" id="MF_01208">
    <property type="entry name" value="PyrE"/>
    <property type="match status" value="1"/>
</dbReference>
<proteinExistence type="inferred from homology"/>
<protein>
    <recommendedName>
        <fullName evidence="2 7">Orotate phosphoribosyltransferase</fullName>
        <shortName evidence="7">OPRT</shortName>
        <shortName evidence="7">OPRTase</shortName>
        <ecNumber evidence="2 7">2.4.2.10</ecNumber>
    </recommendedName>
</protein>
<dbReference type="AlphaFoldDB" id="A0A0B7GRG9"/>
<feature type="binding site" evidence="7">
    <location>
        <position position="121"/>
    </location>
    <ligand>
        <name>orotate</name>
        <dbReference type="ChEBI" id="CHEBI:30839"/>
    </ligand>
</feature>
<comment type="cofactor">
    <cofactor evidence="7">
        <name>Mg(2+)</name>
        <dbReference type="ChEBI" id="CHEBI:18420"/>
    </cofactor>
</comment>